<comment type="caution">
    <text evidence="2">The sequence shown here is derived from an EMBL/GenBank/DDBJ whole genome shotgun (WGS) entry which is preliminary data.</text>
</comment>
<feature type="region of interest" description="Disordered" evidence="1">
    <location>
        <begin position="343"/>
        <end position="363"/>
    </location>
</feature>
<evidence type="ECO:0008006" key="4">
    <source>
        <dbReference type="Google" id="ProtNLM"/>
    </source>
</evidence>
<reference evidence="2" key="1">
    <citation type="submission" date="2023-10" db="EMBL/GenBank/DDBJ databases">
        <authorList>
            <person name="Chen Y."/>
            <person name="Shah S."/>
            <person name="Dougan E. K."/>
            <person name="Thang M."/>
            <person name="Chan C."/>
        </authorList>
    </citation>
    <scope>NUCLEOTIDE SEQUENCE [LARGE SCALE GENOMIC DNA]</scope>
</reference>
<evidence type="ECO:0000313" key="3">
    <source>
        <dbReference type="Proteomes" id="UP001189429"/>
    </source>
</evidence>
<dbReference type="EMBL" id="CAUYUJ010009668">
    <property type="protein sequence ID" value="CAK0827365.1"/>
    <property type="molecule type" value="Genomic_DNA"/>
</dbReference>
<protein>
    <recommendedName>
        <fullName evidence="4">VDE lipocalin domain-containing protein</fullName>
    </recommendedName>
</protein>
<feature type="compositionally biased region" description="Low complexity" evidence="1">
    <location>
        <begin position="43"/>
        <end position="52"/>
    </location>
</feature>
<sequence>MQLHKEVVLGIRPAGCTVGPMGRLLAVPAVVLALAVAASSGKSQKGQSSTKTQSDKAGKKASSGDTGVPECRRSSFRCGSGEKLVPKEGFVPMSYGCLEMPQLDKCCVERDVCMRTCGMPAKTCFKSYVACSKGVCGKDDTCRQNAKTLGKSTGGKDDKELCKTYAQGQQMACDCASQYVWKSQLNSRLVDFYRKHQPDRLDAKGGLLNADRVWEKWAGNESAMFLALTMKYGFQISSHGAGYGRYWPCSTSVKVCSRAFRNALRALRNAPRRPRRPRHTPEPPDLRIFRFIHTRRFAPSWLRLVLACQRAWAAVRRSTALRGDSAGNVGSLSLSLSVEQARSGAPRSPVRGTNSARRGVNSAGCGIRTHPLGRWAELRVGRVGCGPDVIAS</sequence>
<proteinExistence type="predicted"/>
<gene>
    <name evidence="2" type="ORF">PCOR1329_LOCUS26934</name>
</gene>
<keyword evidence="3" id="KW-1185">Reference proteome</keyword>
<evidence type="ECO:0000256" key="1">
    <source>
        <dbReference type="SAM" id="MobiDB-lite"/>
    </source>
</evidence>
<organism evidence="2 3">
    <name type="scientific">Prorocentrum cordatum</name>
    <dbReference type="NCBI Taxonomy" id="2364126"/>
    <lineage>
        <taxon>Eukaryota</taxon>
        <taxon>Sar</taxon>
        <taxon>Alveolata</taxon>
        <taxon>Dinophyceae</taxon>
        <taxon>Prorocentrales</taxon>
        <taxon>Prorocentraceae</taxon>
        <taxon>Prorocentrum</taxon>
    </lineage>
</organism>
<accession>A0ABN9S8B9</accession>
<dbReference type="Proteomes" id="UP001189429">
    <property type="component" value="Unassembled WGS sequence"/>
</dbReference>
<evidence type="ECO:0000313" key="2">
    <source>
        <dbReference type="EMBL" id="CAK0827365.1"/>
    </source>
</evidence>
<name>A0ABN9S8B9_9DINO</name>
<feature type="region of interest" description="Disordered" evidence="1">
    <location>
        <begin position="43"/>
        <end position="73"/>
    </location>
</feature>